<keyword evidence="2" id="KW-1133">Transmembrane helix</keyword>
<keyword evidence="2" id="KW-0472">Membrane</keyword>
<proteinExistence type="predicted"/>
<evidence type="ECO:0000313" key="3">
    <source>
        <dbReference type="EMBL" id="KAF4467745.1"/>
    </source>
</evidence>
<evidence type="ECO:0000313" key="4">
    <source>
        <dbReference type="Proteomes" id="UP000554235"/>
    </source>
</evidence>
<dbReference type="OrthoDB" id="5223630at2759"/>
<keyword evidence="4" id="KW-1185">Reference proteome</keyword>
<comment type="caution">
    <text evidence="3">The sequence shown here is derived from an EMBL/GenBank/DDBJ whole genome shotgun (WGS) entry which is preliminary data.</text>
</comment>
<feature type="region of interest" description="Disordered" evidence="1">
    <location>
        <begin position="248"/>
        <end position="276"/>
    </location>
</feature>
<reference evidence="3 4" key="1">
    <citation type="submission" date="2020-01" db="EMBL/GenBank/DDBJ databases">
        <title>Identification and distribution of gene clusters putatively required for synthesis of sphingolipid metabolism inhibitors in phylogenetically diverse species of the filamentous fungus Fusarium.</title>
        <authorList>
            <person name="Kim H.-S."/>
            <person name="Busman M."/>
            <person name="Brown D.W."/>
            <person name="Divon H."/>
            <person name="Uhlig S."/>
            <person name="Proctor R.H."/>
        </authorList>
    </citation>
    <scope>NUCLEOTIDE SEQUENCE [LARGE SCALE GENOMIC DNA]</scope>
    <source>
        <strain evidence="3 4">NRRL 20459</strain>
    </source>
</reference>
<evidence type="ECO:0000256" key="1">
    <source>
        <dbReference type="SAM" id="MobiDB-lite"/>
    </source>
</evidence>
<gene>
    <name evidence="3" type="ORF">FALBO_5376</name>
</gene>
<dbReference type="EMBL" id="JAADYS010000698">
    <property type="protein sequence ID" value="KAF4467745.1"/>
    <property type="molecule type" value="Genomic_DNA"/>
</dbReference>
<organism evidence="3 4">
    <name type="scientific">Fusarium albosuccineum</name>
    <dbReference type="NCBI Taxonomy" id="1237068"/>
    <lineage>
        <taxon>Eukaryota</taxon>
        <taxon>Fungi</taxon>
        <taxon>Dikarya</taxon>
        <taxon>Ascomycota</taxon>
        <taxon>Pezizomycotina</taxon>
        <taxon>Sordariomycetes</taxon>
        <taxon>Hypocreomycetidae</taxon>
        <taxon>Hypocreales</taxon>
        <taxon>Nectriaceae</taxon>
        <taxon>Fusarium</taxon>
        <taxon>Fusarium decemcellulare species complex</taxon>
    </lineage>
</organism>
<dbReference type="Proteomes" id="UP000554235">
    <property type="component" value="Unassembled WGS sequence"/>
</dbReference>
<keyword evidence="2" id="KW-0812">Transmembrane</keyword>
<feature type="compositionally biased region" description="Basic and acidic residues" evidence="1">
    <location>
        <begin position="258"/>
        <end position="276"/>
    </location>
</feature>
<feature type="transmembrane region" description="Helical" evidence="2">
    <location>
        <begin position="73"/>
        <end position="92"/>
    </location>
</feature>
<name>A0A8H4PCR5_9HYPO</name>
<evidence type="ECO:0000256" key="2">
    <source>
        <dbReference type="SAM" id="Phobius"/>
    </source>
</evidence>
<feature type="compositionally biased region" description="Basic and acidic residues" evidence="1">
    <location>
        <begin position="103"/>
        <end position="113"/>
    </location>
</feature>
<protein>
    <submittedName>
        <fullName evidence="3">Uncharacterized protein</fullName>
    </submittedName>
</protein>
<sequence length="276" mass="31960">MESWKGHNYYTTDHKKWVQLMNLSTQEWRIGYLPAKLVAIPGKLNSSYDIADDAILIQEVAQDKAGSRATEKIIFGVASGIVLLFMFIWIVVNWKNLSSPNGDDGKREDRDSSTRSSLPGTLEANPDNDESLEFRDFCRQLRDFYYFSDRSELEAVEKDMLEDRDWVGDLETASALLRKVYRLELRLRFGHNSAQMTPADRNKINGEKEALLAEVNRLVQERAGMMRAQHLMRADGDEMEQMEQIEGELSRLQPEQVQRWDDSQRSRDSRGSRNLY</sequence>
<accession>A0A8H4PCR5</accession>
<feature type="region of interest" description="Disordered" evidence="1">
    <location>
        <begin position="100"/>
        <end position="128"/>
    </location>
</feature>
<dbReference type="AlphaFoldDB" id="A0A8H4PCR5"/>